<keyword evidence="5 6" id="KW-0472">Membrane</keyword>
<name>A0A138ZWX8_GONPJ</name>
<dbReference type="InterPro" id="IPR011701">
    <property type="entry name" value="MFS"/>
</dbReference>
<dbReference type="Pfam" id="PF07690">
    <property type="entry name" value="MFS_1"/>
    <property type="match status" value="1"/>
</dbReference>
<dbReference type="PRINTS" id="PR01036">
    <property type="entry name" value="TCRTETB"/>
</dbReference>
<dbReference type="PANTHER" id="PTHR23502:SF51">
    <property type="entry name" value="QUINIDINE RESISTANCE PROTEIN 1-RELATED"/>
    <property type="match status" value="1"/>
</dbReference>
<gene>
    <name evidence="8" type="ORF">M427DRAFT_64973</name>
</gene>
<dbReference type="OrthoDB" id="3936150at2759"/>
<keyword evidence="3 6" id="KW-0812">Transmembrane</keyword>
<feature type="transmembrane region" description="Helical" evidence="6">
    <location>
        <begin position="159"/>
        <end position="181"/>
    </location>
</feature>
<evidence type="ECO:0000256" key="2">
    <source>
        <dbReference type="ARBA" id="ARBA00022448"/>
    </source>
</evidence>
<dbReference type="InterPro" id="IPR020846">
    <property type="entry name" value="MFS_dom"/>
</dbReference>
<dbReference type="GO" id="GO:0005886">
    <property type="term" value="C:plasma membrane"/>
    <property type="evidence" value="ECO:0007669"/>
    <property type="project" value="TreeGrafter"/>
</dbReference>
<accession>A0A138ZWX8</accession>
<sequence>MHEGAPDRHLSSNGEGFVTPSDQYTRFTKTQKTIILGITSLSALVAILEATIYLPSIVVIQDDLRTTDVLTNLTITVYVLATAFAPVVWATLSDRYGRRPVYILSNLVCLAASIVMIFTSNIGMLIALRIVQGAGSSASLSVGAGTISDIFDITERGRAFGTFSLGPIFGGVIGPTIGGVIATQFGWRHIFTAIAIATVVLLAATYIFVPETLYRIWARQKASKAKRTSNGSTEMLHTLVGDDSNTTPASRDSIITEILRLFKAMRYLKYAFVLLIMYQGAALFLAVQAWSSQGFRNQARIYSLDPQTMGFFSLVFAAFNVVGSLTAGSIADRAILASKRKYGTPRAEDRLWQSAWGLGFIIAGFLIMGWCYEFAIDWKVPVFTAFPLLGFGFSTSFNPAGTYLIDIFPHEAASVTSVSNMLRNAIAAIAPVVAPALEQAGGVGWQYTTWCFFILLATIGTVWVASRGYGARMKRPEWAHEELSVGQKDEEIVQSELNAPGLSAVTVHTQGGEEVDTTVEDIKIR</sequence>
<dbReference type="STRING" id="1344416.A0A138ZWX8"/>
<comment type="subcellular location">
    <subcellularLocation>
        <location evidence="1">Membrane</location>
        <topology evidence="1">Multi-pass membrane protein</topology>
    </subcellularLocation>
</comment>
<feature type="transmembrane region" description="Helical" evidence="6">
    <location>
        <begin position="270"/>
        <end position="290"/>
    </location>
</feature>
<dbReference type="EMBL" id="KQ965908">
    <property type="protein sequence ID" value="KXS08964.1"/>
    <property type="molecule type" value="Genomic_DNA"/>
</dbReference>
<keyword evidence="2" id="KW-0813">Transport</keyword>
<feature type="transmembrane region" description="Helical" evidence="6">
    <location>
        <begin position="34"/>
        <end position="57"/>
    </location>
</feature>
<feature type="transmembrane region" description="Helical" evidence="6">
    <location>
        <begin position="187"/>
        <end position="209"/>
    </location>
</feature>
<evidence type="ECO:0000256" key="3">
    <source>
        <dbReference type="ARBA" id="ARBA00022692"/>
    </source>
</evidence>
<evidence type="ECO:0000259" key="7">
    <source>
        <dbReference type="PROSITE" id="PS50850"/>
    </source>
</evidence>
<evidence type="ECO:0000313" key="9">
    <source>
        <dbReference type="Proteomes" id="UP000070544"/>
    </source>
</evidence>
<organism evidence="8 9">
    <name type="scientific">Gonapodya prolifera (strain JEL478)</name>
    <name type="common">Monoblepharis prolifera</name>
    <dbReference type="NCBI Taxonomy" id="1344416"/>
    <lineage>
        <taxon>Eukaryota</taxon>
        <taxon>Fungi</taxon>
        <taxon>Fungi incertae sedis</taxon>
        <taxon>Chytridiomycota</taxon>
        <taxon>Chytridiomycota incertae sedis</taxon>
        <taxon>Monoblepharidomycetes</taxon>
        <taxon>Monoblepharidales</taxon>
        <taxon>Gonapodyaceae</taxon>
        <taxon>Gonapodya</taxon>
    </lineage>
</organism>
<dbReference type="Gene3D" id="1.20.1250.20">
    <property type="entry name" value="MFS general substrate transporter like domains"/>
    <property type="match status" value="1"/>
</dbReference>
<dbReference type="SUPFAM" id="SSF103473">
    <property type="entry name" value="MFS general substrate transporter"/>
    <property type="match status" value="1"/>
</dbReference>
<evidence type="ECO:0000256" key="5">
    <source>
        <dbReference type="ARBA" id="ARBA00023136"/>
    </source>
</evidence>
<dbReference type="PROSITE" id="PS50850">
    <property type="entry name" value="MFS"/>
    <property type="match status" value="1"/>
</dbReference>
<evidence type="ECO:0000256" key="1">
    <source>
        <dbReference type="ARBA" id="ARBA00004141"/>
    </source>
</evidence>
<dbReference type="Proteomes" id="UP000070544">
    <property type="component" value="Unassembled WGS sequence"/>
</dbReference>
<feature type="transmembrane region" description="Helical" evidence="6">
    <location>
        <begin position="310"/>
        <end position="331"/>
    </location>
</feature>
<dbReference type="GO" id="GO:0022857">
    <property type="term" value="F:transmembrane transporter activity"/>
    <property type="evidence" value="ECO:0007669"/>
    <property type="project" value="InterPro"/>
</dbReference>
<feature type="transmembrane region" description="Helical" evidence="6">
    <location>
        <begin position="69"/>
        <end position="89"/>
    </location>
</feature>
<proteinExistence type="predicted"/>
<evidence type="ECO:0000313" key="8">
    <source>
        <dbReference type="EMBL" id="KXS08964.1"/>
    </source>
</evidence>
<evidence type="ECO:0000256" key="6">
    <source>
        <dbReference type="SAM" id="Phobius"/>
    </source>
</evidence>
<feature type="transmembrane region" description="Helical" evidence="6">
    <location>
        <begin position="351"/>
        <end position="370"/>
    </location>
</feature>
<feature type="transmembrane region" description="Helical" evidence="6">
    <location>
        <begin position="447"/>
        <end position="465"/>
    </location>
</feature>
<protein>
    <submittedName>
        <fullName evidence="8">MFS general substrate transporter</fullName>
    </submittedName>
</protein>
<dbReference type="AlphaFoldDB" id="A0A138ZWX8"/>
<feature type="transmembrane region" description="Helical" evidence="6">
    <location>
        <begin position="101"/>
        <end position="120"/>
    </location>
</feature>
<dbReference type="PANTHER" id="PTHR23502">
    <property type="entry name" value="MAJOR FACILITATOR SUPERFAMILY"/>
    <property type="match status" value="1"/>
</dbReference>
<reference evidence="8 9" key="1">
    <citation type="journal article" date="2015" name="Genome Biol. Evol.">
        <title>Phylogenomic analyses indicate that early fungi evolved digesting cell walls of algal ancestors of land plants.</title>
        <authorList>
            <person name="Chang Y."/>
            <person name="Wang S."/>
            <person name="Sekimoto S."/>
            <person name="Aerts A.L."/>
            <person name="Choi C."/>
            <person name="Clum A."/>
            <person name="LaButti K.M."/>
            <person name="Lindquist E.A."/>
            <person name="Yee Ngan C."/>
            <person name="Ohm R.A."/>
            <person name="Salamov A.A."/>
            <person name="Grigoriev I.V."/>
            <person name="Spatafora J.W."/>
            <person name="Berbee M.L."/>
        </authorList>
    </citation>
    <scope>NUCLEOTIDE SEQUENCE [LARGE SCALE GENOMIC DNA]</scope>
    <source>
        <strain evidence="8 9">JEL478</strain>
    </source>
</reference>
<keyword evidence="9" id="KW-1185">Reference proteome</keyword>
<feature type="domain" description="Major facilitator superfamily (MFS) profile" evidence="7">
    <location>
        <begin position="35"/>
        <end position="475"/>
    </location>
</feature>
<dbReference type="InterPro" id="IPR036259">
    <property type="entry name" value="MFS_trans_sf"/>
</dbReference>
<evidence type="ECO:0000256" key="4">
    <source>
        <dbReference type="ARBA" id="ARBA00022989"/>
    </source>
</evidence>
<keyword evidence="4 6" id="KW-1133">Transmembrane helix</keyword>